<keyword evidence="1" id="KW-1133">Transmembrane helix</keyword>
<sequence>MPVNKLQQSRAATARLPPIKIVQNPARKSSLLARAAKIEPIASSFRYFPKRRSHSENNNSDQKTNWAVPAYFLIGIPVSLYFVFDSVWYQIDNLSEFVFFTFFGILFSIVWPLLLAGKFFYAITGGDRSRTNDP</sequence>
<dbReference type="EMBL" id="MK072392">
    <property type="protein sequence ID" value="AYV83684.1"/>
    <property type="molecule type" value="Genomic_DNA"/>
</dbReference>
<feature type="transmembrane region" description="Helical" evidence="1">
    <location>
        <begin position="70"/>
        <end position="91"/>
    </location>
</feature>
<feature type="transmembrane region" description="Helical" evidence="1">
    <location>
        <begin position="97"/>
        <end position="121"/>
    </location>
</feature>
<keyword evidence="1" id="KW-0812">Transmembrane</keyword>
<organism evidence="2">
    <name type="scientific">Hyperionvirus sp</name>
    <dbReference type="NCBI Taxonomy" id="2487770"/>
    <lineage>
        <taxon>Viruses</taxon>
        <taxon>Varidnaviria</taxon>
        <taxon>Bamfordvirae</taxon>
        <taxon>Nucleocytoviricota</taxon>
        <taxon>Megaviricetes</taxon>
        <taxon>Imitervirales</taxon>
        <taxon>Mimiviridae</taxon>
        <taxon>Klosneuvirinae</taxon>
    </lineage>
</organism>
<evidence type="ECO:0000313" key="2">
    <source>
        <dbReference type="EMBL" id="AYV83684.1"/>
    </source>
</evidence>
<accession>A0A3G5AAS0</accession>
<protein>
    <submittedName>
        <fullName evidence="2">Uncharacterized protein</fullName>
    </submittedName>
</protein>
<evidence type="ECO:0000256" key="1">
    <source>
        <dbReference type="SAM" id="Phobius"/>
    </source>
</evidence>
<reference evidence="2" key="1">
    <citation type="submission" date="2018-10" db="EMBL/GenBank/DDBJ databases">
        <title>Hidden diversity of soil giant viruses.</title>
        <authorList>
            <person name="Schulz F."/>
            <person name="Alteio L."/>
            <person name="Goudeau D."/>
            <person name="Ryan E.M."/>
            <person name="Malmstrom R.R."/>
            <person name="Blanchard J."/>
            <person name="Woyke T."/>
        </authorList>
    </citation>
    <scope>NUCLEOTIDE SEQUENCE</scope>
    <source>
        <strain evidence="2">HYV1</strain>
    </source>
</reference>
<keyword evidence="1" id="KW-0472">Membrane</keyword>
<proteinExistence type="predicted"/>
<gene>
    <name evidence="2" type="ORF">Hyperionvirus10_20</name>
</gene>
<name>A0A3G5AAS0_9VIRU</name>